<proteinExistence type="predicted"/>
<keyword evidence="3" id="KW-0170">Cobalt</keyword>
<sequence length="439" mass="46587">MSGFLESRTAGTGGDLGRFVRLSAKQRQLVVQPRMGFSDPVRMRRGLAATRDAAGPTAGTLTLDSYTRNRDYASVRRALAAGEPLNGYPLVTAGPAVTRGVLADLSGPDFPLQVRHGSPDPRDVVTAMLQVGLTATEGGPISYSLPYGRAPLATSMAHWREACRTLVDGCGPAGHLETFGGCLLGQLCPPALLVAMSVLEALFFAAEGVQSVSLSYAQQTNEEQDVEAIAALRALAGEFLPAGVDRHVVVYTYMGVFPRSRAGAQLLLEQSARLAVRTGAERLIVKTVAEAHKIPNISDNVEAMELAHEVATGYASEGVPEPAERSGTYAEARALILGVLHLHTDIGTALLRAFEKGYLDVPFCLHPDNAGRSRSYLDARGRLQWSATGRMPIGAMVDTRGGAALTSNGLLEALSFVEHTFDRKALELRGRLAVSAGSP</sequence>
<dbReference type="STRING" id="553510.B1H19_35590"/>
<reference evidence="4 5" key="1">
    <citation type="submission" date="2017-04" db="EMBL/GenBank/DDBJ databases">
        <title>Complete Genome Sequence of Streptomyces gilvosporeus F607, a Capable Producer of Natamycin.</title>
        <authorList>
            <person name="Zong G."/>
            <person name="Zhong C."/>
            <person name="Fu J."/>
            <person name="Qin R."/>
            <person name="Cao G."/>
        </authorList>
    </citation>
    <scope>NUCLEOTIDE SEQUENCE [LARGE SCALE GENOMIC DNA]</scope>
    <source>
        <strain evidence="4 5">F607</strain>
    </source>
</reference>
<dbReference type="Pfam" id="PF06368">
    <property type="entry name" value="Met_asp_mut_E"/>
    <property type="match status" value="1"/>
</dbReference>
<dbReference type="InterPro" id="IPR016176">
    <property type="entry name" value="Cbl-dep_enz_cat"/>
</dbReference>
<dbReference type="PIRSF" id="PIRSF001495">
    <property type="entry name" value="Met_asp_mut_epsi"/>
    <property type="match status" value="1"/>
</dbReference>
<name>A0A1V0U0X5_9ACTN</name>
<organism evidence="4 5">
    <name type="scientific">Streptomyces gilvosporeus</name>
    <dbReference type="NCBI Taxonomy" id="553510"/>
    <lineage>
        <taxon>Bacteria</taxon>
        <taxon>Bacillati</taxon>
        <taxon>Actinomycetota</taxon>
        <taxon>Actinomycetes</taxon>
        <taxon>Kitasatosporales</taxon>
        <taxon>Streptomycetaceae</taxon>
        <taxon>Streptomyces</taxon>
    </lineage>
</organism>
<evidence type="ECO:0000256" key="3">
    <source>
        <dbReference type="ARBA" id="ARBA00023285"/>
    </source>
</evidence>
<dbReference type="GO" id="GO:0031419">
    <property type="term" value="F:cobalamin binding"/>
    <property type="evidence" value="ECO:0007669"/>
    <property type="project" value="UniProtKB-KW"/>
</dbReference>
<keyword evidence="2" id="KW-0413">Isomerase</keyword>
<dbReference type="AlphaFoldDB" id="A0A1V0U0X5"/>
<dbReference type="EMBL" id="CP020569">
    <property type="protein sequence ID" value="ARF58797.1"/>
    <property type="molecule type" value="Genomic_DNA"/>
</dbReference>
<dbReference type="InterPro" id="IPR006396">
    <property type="entry name" value="Glu_mut_E"/>
</dbReference>
<gene>
    <name evidence="4" type="ORF">B1H19_35590</name>
</gene>
<dbReference type="Gene3D" id="3.20.20.240">
    <property type="entry name" value="Methylmalonyl-CoA mutase"/>
    <property type="match status" value="1"/>
</dbReference>
<evidence type="ECO:0000313" key="4">
    <source>
        <dbReference type="EMBL" id="ARF58797.1"/>
    </source>
</evidence>
<protein>
    <submittedName>
        <fullName evidence="4">Methylaspartate mutase</fullName>
    </submittedName>
</protein>
<dbReference type="SUPFAM" id="SSF51703">
    <property type="entry name" value="Cobalamin (vitamin B12)-dependent enzymes"/>
    <property type="match status" value="1"/>
</dbReference>
<evidence type="ECO:0000313" key="5">
    <source>
        <dbReference type="Proteomes" id="UP000192726"/>
    </source>
</evidence>
<keyword evidence="5" id="KW-1185">Reference proteome</keyword>
<accession>A0A1V0U0X5</accession>
<dbReference type="RefSeq" id="WP_083108989.1">
    <property type="nucleotide sequence ID" value="NZ_CP020569.1"/>
</dbReference>
<evidence type="ECO:0000256" key="2">
    <source>
        <dbReference type="ARBA" id="ARBA00023235"/>
    </source>
</evidence>
<dbReference type="OrthoDB" id="5332339at2"/>
<dbReference type="KEGG" id="sgv:B1H19_35590"/>
<dbReference type="Proteomes" id="UP000192726">
    <property type="component" value="Chromosome"/>
</dbReference>
<keyword evidence="1" id="KW-0846">Cobalamin</keyword>
<dbReference type="GO" id="GO:0050097">
    <property type="term" value="F:methylaspartate mutase activity"/>
    <property type="evidence" value="ECO:0007669"/>
    <property type="project" value="InterPro"/>
</dbReference>
<evidence type="ECO:0000256" key="1">
    <source>
        <dbReference type="ARBA" id="ARBA00022628"/>
    </source>
</evidence>
<dbReference type="GO" id="GO:0019670">
    <property type="term" value="P:anaerobic L-glutamate catabolic process"/>
    <property type="evidence" value="ECO:0007669"/>
    <property type="project" value="InterPro"/>
</dbReference>